<dbReference type="Pfam" id="PF00069">
    <property type="entry name" value="Pkinase"/>
    <property type="match status" value="1"/>
</dbReference>
<evidence type="ECO:0000256" key="4">
    <source>
        <dbReference type="ARBA" id="ARBA00022777"/>
    </source>
</evidence>
<comment type="similarity">
    <text evidence="10">Belongs to the protein kinase superfamily. Ser/Thr protein kinase family. MAP kinase subfamily.</text>
</comment>
<comment type="activity regulation">
    <text evidence="10">Activated by threonine and tyrosine phosphorylation.</text>
</comment>
<feature type="region of interest" description="Disordered" evidence="11">
    <location>
        <begin position="1"/>
        <end position="136"/>
    </location>
</feature>
<feature type="binding site" evidence="8">
    <location>
        <position position="182"/>
    </location>
    <ligand>
        <name>ATP</name>
        <dbReference type="ChEBI" id="CHEBI:30616"/>
    </ligand>
</feature>
<dbReference type="EC" id="2.7.11.24" evidence="10"/>
<evidence type="ECO:0000256" key="9">
    <source>
        <dbReference type="RuleBase" id="RU000304"/>
    </source>
</evidence>
<dbReference type="GO" id="GO:0004707">
    <property type="term" value="F:MAP kinase activity"/>
    <property type="evidence" value="ECO:0007669"/>
    <property type="project" value="UniProtKB-EC"/>
</dbReference>
<keyword evidence="3 8" id="KW-0547">Nucleotide-binding</keyword>
<dbReference type="InterPro" id="IPR011009">
    <property type="entry name" value="Kinase-like_dom_sf"/>
</dbReference>
<dbReference type="InterPro" id="IPR050117">
    <property type="entry name" value="MAPK"/>
</dbReference>
<dbReference type="OrthoDB" id="192887at2759"/>
<feature type="compositionally biased region" description="Low complexity" evidence="11">
    <location>
        <begin position="96"/>
        <end position="110"/>
    </location>
</feature>
<comment type="catalytic activity">
    <reaction evidence="7">
        <text>L-seryl-[protein] + ATP = O-phospho-L-seryl-[protein] + ADP + H(+)</text>
        <dbReference type="Rhea" id="RHEA:17989"/>
        <dbReference type="Rhea" id="RHEA-COMP:9863"/>
        <dbReference type="Rhea" id="RHEA-COMP:11604"/>
        <dbReference type="ChEBI" id="CHEBI:15378"/>
        <dbReference type="ChEBI" id="CHEBI:29999"/>
        <dbReference type="ChEBI" id="CHEBI:30616"/>
        <dbReference type="ChEBI" id="CHEBI:83421"/>
        <dbReference type="ChEBI" id="CHEBI:456216"/>
        <dbReference type="EC" id="2.7.11.1"/>
    </reaction>
</comment>
<evidence type="ECO:0000259" key="12">
    <source>
        <dbReference type="PROSITE" id="PS50011"/>
    </source>
</evidence>
<dbReference type="Gene3D" id="1.10.510.10">
    <property type="entry name" value="Transferase(Phosphotransferase) domain 1"/>
    <property type="match status" value="1"/>
</dbReference>
<evidence type="ECO:0000313" key="13">
    <source>
        <dbReference type="EMBL" id="GMF09479.1"/>
    </source>
</evidence>
<dbReference type="FunFam" id="3.30.200.20:FF:000046">
    <property type="entry name" value="Mitogen-activated protein kinase"/>
    <property type="match status" value="1"/>
</dbReference>
<dbReference type="AlphaFoldDB" id="A0A9W6T8B0"/>
<evidence type="ECO:0000256" key="3">
    <source>
        <dbReference type="ARBA" id="ARBA00022741"/>
    </source>
</evidence>
<evidence type="ECO:0000256" key="8">
    <source>
        <dbReference type="PROSITE-ProRule" id="PRU10141"/>
    </source>
</evidence>
<evidence type="ECO:0000256" key="10">
    <source>
        <dbReference type="RuleBase" id="RU361165"/>
    </source>
</evidence>
<evidence type="ECO:0000256" key="2">
    <source>
        <dbReference type="ARBA" id="ARBA00022679"/>
    </source>
</evidence>
<name>A0A9W6T8B0_9STRA</name>
<dbReference type="InterPro" id="IPR003527">
    <property type="entry name" value="MAP_kinase_CS"/>
</dbReference>
<keyword evidence="5 8" id="KW-0067">ATP-binding</keyword>
<reference evidence="13" key="1">
    <citation type="submission" date="2023-04" db="EMBL/GenBank/DDBJ databases">
        <title>Phytophthora lilii NBRC 32176.</title>
        <authorList>
            <person name="Ichikawa N."/>
            <person name="Sato H."/>
            <person name="Tonouchi N."/>
        </authorList>
    </citation>
    <scope>NUCLEOTIDE SEQUENCE</scope>
    <source>
        <strain evidence="13">NBRC 32176</strain>
    </source>
</reference>
<keyword evidence="4 10" id="KW-0418">Kinase</keyword>
<comment type="cofactor">
    <cofactor evidence="10">
        <name>Mg(2+)</name>
        <dbReference type="ChEBI" id="CHEBI:18420"/>
    </cofactor>
</comment>
<protein>
    <recommendedName>
        <fullName evidence="10">Mitogen-activated protein kinase</fullName>
        <ecNumber evidence="10">2.7.11.24</ecNumber>
    </recommendedName>
</protein>
<dbReference type="GO" id="GO:0005524">
    <property type="term" value="F:ATP binding"/>
    <property type="evidence" value="ECO:0007669"/>
    <property type="project" value="UniProtKB-UniRule"/>
</dbReference>
<evidence type="ECO:0000256" key="7">
    <source>
        <dbReference type="ARBA" id="ARBA00048679"/>
    </source>
</evidence>
<dbReference type="SMART" id="SM00220">
    <property type="entry name" value="S_TKc"/>
    <property type="match status" value="1"/>
</dbReference>
<evidence type="ECO:0000256" key="11">
    <source>
        <dbReference type="SAM" id="MobiDB-lite"/>
    </source>
</evidence>
<dbReference type="FunFam" id="1.10.510.10:FF:000405">
    <property type="entry name" value="Mitogen-activated protein kinase"/>
    <property type="match status" value="1"/>
</dbReference>
<comment type="catalytic activity">
    <reaction evidence="10">
        <text>L-threonyl-[protein] + ATP = O-phospho-L-threonyl-[protein] + ADP + H(+)</text>
        <dbReference type="Rhea" id="RHEA:46608"/>
        <dbReference type="Rhea" id="RHEA-COMP:11060"/>
        <dbReference type="Rhea" id="RHEA-COMP:11605"/>
        <dbReference type="ChEBI" id="CHEBI:15378"/>
        <dbReference type="ChEBI" id="CHEBI:30013"/>
        <dbReference type="ChEBI" id="CHEBI:30616"/>
        <dbReference type="ChEBI" id="CHEBI:61977"/>
        <dbReference type="ChEBI" id="CHEBI:456216"/>
        <dbReference type="EC" id="2.7.11.24"/>
    </reaction>
</comment>
<accession>A0A9W6T8B0</accession>
<dbReference type="InterPro" id="IPR008271">
    <property type="entry name" value="Ser/Thr_kinase_AS"/>
</dbReference>
<dbReference type="EMBL" id="BSXW01000010">
    <property type="protein sequence ID" value="GMF09479.1"/>
    <property type="molecule type" value="Genomic_DNA"/>
</dbReference>
<evidence type="ECO:0000256" key="6">
    <source>
        <dbReference type="ARBA" id="ARBA00047899"/>
    </source>
</evidence>
<feature type="domain" description="Protein kinase" evidence="12">
    <location>
        <begin position="152"/>
        <end position="314"/>
    </location>
</feature>
<keyword evidence="2 10" id="KW-0808">Transferase</keyword>
<keyword evidence="14" id="KW-1185">Reference proteome</keyword>
<comment type="catalytic activity">
    <reaction evidence="6">
        <text>L-threonyl-[protein] + ATP = O-phospho-L-threonyl-[protein] + ADP + H(+)</text>
        <dbReference type="Rhea" id="RHEA:46608"/>
        <dbReference type="Rhea" id="RHEA-COMP:11060"/>
        <dbReference type="Rhea" id="RHEA-COMP:11605"/>
        <dbReference type="ChEBI" id="CHEBI:15378"/>
        <dbReference type="ChEBI" id="CHEBI:30013"/>
        <dbReference type="ChEBI" id="CHEBI:30616"/>
        <dbReference type="ChEBI" id="CHEBI:61977"/>
        <dbReference type="ChEBI" id="CHEBI:456216"/>
        <dbReference type="EC" id="2.7.11.1"/>
    </reaction>
</comment>
<organism evidence="13 14">
    <name type="scientific">Phytophthora lilii</name>
    <dbReference type="NCBI Taxonomy" id="2077276"/>
    <lineage>
        <taxon>Eukaryota</taxon>
        <taxon>Sar</taxon>
        <taxon>Stramenopiles</taxon>
        <taxon>Oomycota</taxon>
        <taxon>Peronosporomycetes</taxon>
        <taxon>Peronosporales</taxon>
        <taxon>Peronosporaceae</taxon>
        <taxon>Phytophthora</taxon>
    </lineage>
</organism>
<gene>
    <name evidence="13" type="ORF">Plil01_000037900</name>
</gene>
<dbReference type="InterPro" id="IPR000719">
    <property type="entry name" value="Prot_kinase_dom"/>
</dbReference>
<dbReference type="PROSITE" id="PS00108">
    <property type="entry name" value="PROTEIN_KINASE_ST"/>
    <property type="match status" value="1"/>
</dbReference>
<evidence type="ECO:0000256" key="1">
    <source>
        <dbReference type="ARBA" id="ARBA00022527"/>
    </source>
</evidence>
<dbReference type="SUPFAM" id="SSF56112">
    <property type="entry name" value="Protein kinase-like (PK-like)"/>
    <property type="match status" value="1"/>
</dbReference>
<proteinExistence type="inferred from homology"/>
<keyword evidence="10" id="KW-0460">Magnesium</keyword>
<dbReference type="PROSITE" id="PS01351">
    <property type="entry name" value="MAPK"/>
    <property type="match status" value="1"/>
</dbReference>
<dbReference type="InterPro" id="IPR017441">
    <property type="entry name" value="Protein_kinase_ATP_BS"/>
</dbReference>
<sequence>MTASTPPPGLKRGNKLSRPGAAAAASISQGVTPPVLTPQGSLRASEQFIEHQRAMFSAPTPHGPVSQMPPTPAFVNRNGFSHTPDGFASTPSDGFPSNTAAPSAGSAATPADDDAQPTANGHASHAPTPSPVPRAAPLNLRNFANWEVGSRYTLVRLLGKGSYGQVRGSEGRERQKKVAIKKIINVFDQEIDCKRLYREIYILRRLSHPQVINLIDVIPPENYDTFTDLYLVFDFVDTDLHKLIMSPQYLTIRHIQVFLYQLLCGLKYIHSANVIHRDMKPANILLNEDCTLMVSAFGIVQLCEKYVDTLTICL</sequence>
<dbReference type="Proteomes" id="UP001165083">
    <property type="component" value="Unassembled WGS sequence"/>
</dbReference>
<dbReference type="PROSITE" id="PS00107">
    <property type="entry name" value="PROTEIN_KINASE_ATP"/>
    <property type="match status" value="1"/>
</dbReference>
<dbReference type="PANTHER" id="PTHR24055">
    <property type="entry name" value="MITOGEN-ACTIVATED PROTEIN KINASE"/>
    <property type="match status" value="1"/>
</dbReference>
<evidence type="ECO:0000313" key="14">
    <source>
        <dbReference type="Proteomes" id="UP001165083"/>
    </source>
</evidence>
<dbReference type="PROSITE" id="PS50011">
    <property type="entry name" value="PROTEIN_KINASE_DOM"/>
    <property type="match status" value="1"/>
</dbReference>
<keyword evidence="1 9" id="KW-0723">Serine/threonine-protein kinase</keyword>
<comment type="caution">
    <text evidence="13">The sequence shown here is derived from an EMBL/GenBank/DDBJ whole genome shotgun (WGS) entry which is preliminary data.</text>
</comment>
<dbReference type="Gene3D" id="3.30.200.20">
    <property type="entry name" value="Phosphorylase Kinase, domain 1"/>
    <property type="match status" value="1"/>
</dbReference>
<evidence type="ECO:0000256" key="5">
    <source>
        <dbReference type="ARBA" id="ARBA00022840"/>
    </source>
</evidence>